<evidence type="ECO:0008006" key="2">
    <source>
        <dbReference type="Google" id="ProtNLM"/>
    </source>
</evidence>
<protein>
    <recommendedName>
        <fullName evidence="2">Nrk1</fullName>
    </recommendedName>
</protein>
<organism evidence="1">
    <name type="scientific">Lymantria dispar multicapsid nuclear polyhedrosis virus</name>
    <name type="common">LdMNPV</name>
    <dbReference type="NCBI Taxonomy" id="10449"/>
    <lineage>
        <taxon>Viruses</taxon>
        <taxon>Viruses incertae sedis</taxon>
        <taxon>Naldaviricetes</taxon>
        <taxon>Lefavirales</taxon>
        <taxon>Baculoviridae</taxon>
        <taxon>Alphabaculovirus</taxon>
        <taxon>Alphabaculovirus lydisparis</taxon>
    </lineage>
</organism>
<organismHost>
    <name type="scientific">Lepidoptera</name>
    <name type="common">moths &amp; butterflies</name>
    <dbReference type="NCBI Taxonomy" id="7088"/>
</organismHost>
<evidence type="ECO:0000313" key="1">
    <source>
        <dbReference type="EMBL" id="AIX47978.1"/>
    </source>
</evidence>
<dbReference type="SUPFAM" id="SSF52540">
    <property type="entry name" value="P-loop containing nucleoside triphosphate hydrolases"/>
    <property type="match status" value="1"/>
</dbReference>
<proteinExistence type="predicted"/>
<dbReference type="EMBL" id="KM386655">
    <property type="protein sequence ID" value="AIX47978.1"/>
    <property type="molecule type" value="Genomic_DNA"/>
</dbReference>
<sequence length="291" mass="33762">MSYKLALSGVACLTKSTILRKLEARKDFRVHMLDYKELYDRFDFDLRVGALLHTAYRCTHDRSATVGEYDRVHIFDRLPTESVVYGAIAQGLSEEDGRRAYEKCLEMNLHEDWRSVVLMAAPDTESLVTDKMKRRNNGIDCMNEQYVLAQNKNFKIWSEVMNAPAVEIDWRLDMEAQQTRVINLLHDLVYRWETRENDVLVYYHLLPILRRRYVVCDKGDCAARLREAIDQGATVVLRWPAGADLEAAKREAVEACKVPLVAVIARDSEWLRSADFERYVVERVLNCAFDC</sequence>
<name>A0A0A0YZ94_NPVLD</name>
<dbReference type="InterPro" id="IPR027417">
    <property type="entry name" value="P-loop_NTPase"/>
</dbReference>
<accession>A0A0A0YZ94</accession>
<reference evidence="1" key="1">
    <citation type="journal article" date="2015" name="Genome Announc.">
        <title>Complete Genome Sequence of the Strain of Lymantria dispar Multiple Nucleopolyhedrovirus Found in the Gypsy Moth Biopesticide Virin-ENSh.</title>
        <authorList>
            <person name="Harrison R.L."/>
            <person name="Rowley D.L."/>
        </authorList>
    </citation>
    <scope>NUCLEOTIDE SEQUENCE</scope>
    <source>
        <strain evidence="1">3029</strain>
    </source>
</reference>
<dbReference type="Gene3D" id="3.40.50.300">
    <property type="entry name" value="P-loop containing nucleotide triphosphate hydrolases"/>
    <property type="match status" value="1"/>
</dbReference>